<feature type="domain" description="Prepilin type IV endopeptidase peptidase" evidence="3">
    <location>
        <begin position="70"/>
        <end position="174"/>
    </location>
</feature>
<evidence type="ECO:0000259" key="3">
    <source>
        <dbReference type="Pfam" id="PF01478"/>
    </source>
</evidence>
<name>A0A4Y3WKH2_9PSEU</name>
<dbReference type="EMBL" id="BJNG01000001">
    <property type="protein sequence ID" value="GEC17836.1"/>
    <property type="molecule type" value="Genomic_DNA"/>
</dbReference>
<evidence type="ECO:0000256" key="2">
    <source>
        <dbReference type="SAM" id="Phobius"/>
    </source>
</evidence>
<evidence type="ECO:0000256" key="1">
    <source>
        <dbReference type="ARBA" id="ARBA00005801"/>
    </source>
</evidence>
<feature type="transmembrane region" description="Helical" evidence="2">
    <location>
        <begin position="6"/>
        <end position="25"/>
    </location>
</feature>
<dbReference type="InterPro" id="IPR000045">
    <property type="entry name" value="Prepilin_IV_endopep_pep"/>
</dbReference>
<evidence type="ECO:0000313" key="4">
    <source>
        <dbReference type="EMBL" id="GEC17836.1"/>
    </source>
</evidence>
<proteinExistence type="inferred from homology"/>
<sequence length="212" mass="20331">MGVCVTVAGGVVAGVGAGSVARWLLGRMARGTRVRIPVCEVLVALPWAGIAGGWAAGVLPGRWVPVLLGLAWFAAAAGPVDARHRRLPDALTLPAVPAALVLVAPLGAGALGRAGLGVLLAAGVHAAVHLAAPGALGAGDVKLAASLGAPLAVVSWPALVVAAVGASLLTALLALVTGAGRRGRGPAVPHGPSMLVATAVVVVAAAGAGGPW</sequence>
<protein>
    <recommendedName>
        <fullName evidence="3">Prepilin type IV endopeptidase peptidase domain-containing protein</fullName>
    </recommendedName>
</protein>
<dbReference type="RefSeq" id="WP_246085587.1">
    <property type="nucleotide sequence ID" value="NZ_BAAARZ010000022.1"/>
</dbReference>
<accession>A0A4Y3WKH2</accession>
<keyword evidence="2" id="KW-1133">Transmembrane helix</keyword>
<comment type="similarity">
    <text evidence="1">Belongs to the peptidase A24 family.</text>
</comment>
<keyword evidence="2" id="KW-0812">Transmembrane</keyword>
<dbReference type="Gene3D" id="1.20.120.1220">
    <property type="match status" value="1"/>
</dbReference>
<gene>
    <name evidence="4" type="ORF">PHY01_01190</name>
</gene>
<dbReference type="PANTHER" id="PTHR30487:SF0">
    <property type="entry name" value="PREPILIN LEADER PEPTIDASE_N-METHYLTRANSFERASE-RELATED"/>
    <property type="match status" value="1"/>
</dbReference>
<feature type="transmembrane region" description="Helical" evidence="2">
    <location>
        <begin position="156"/>
        <end position="179"/>
    </location>
</feature>
<comment type="caution">
    <text evidence="4">The sequence shown here is derived from an EMBL/GenBank/DDBJ whole genome shotgun (WGS) entry which is preliminary data.</text>
</comment>
<dbReference type="PANTHER" id="PTHR30487">
    <property type="entry name" value="TYPE 4 PREPILIN-LIKE PROTEINS LEADER PEPTIDE-PROCESSING ENZYME"/>
    <property type="match status" value="1"/>
</dbReference>
<dbReference type="AlphaFoldDB" id="A0A4Y3WKH2"/>
<dbReference type="GO" id="GO:0005886">
    <property type="term" value="C:plasma membrane"/>
    <property type="evidence" value="ECO:0007669"/>
    <property type="project" value="TreeGrafter"/>
</dbReference>
<dbReference type="InterPro" id="IPR050882">
    <property type="entry name" value="Prepilin_peptidase/N-MTase"/>
</dbReference>
<reference evidence="4 5" key="1">
    <citation type="submission" date="2019-06" db="EMBL/GenBank/DDBJ databases">
        <title>Whole genome shotgun sequence of Pseudonocardia hydrocarbonoxydans NBRC 14498.</title>
        <authorList>
            <person name="Hosoyama A."/>
            <person name="Uohara A."/>
            <person name="Ohji S."/>
            <person name="Ichikawa N."/>
        </authorList>
    </citation>
    <scope>NUCLEOTIDE SEQUENCE [LARGE SCALE GENOMIC DNA]</scope>
    <source>
        <strain evidence="4 5">NBRC 14498</strain>
    </source>
</reference>
<dbReference type="Proteomes" id="UP000320338">
    <property type="component" value="Unassembled WGS sequence"/>
</dbReference>
<dbReference type="Pfam" id="PF01478">
    <property type="entry name" value="Peptidase_A24"/>
    <property type="match status" value="1"/>
</dbReference>
<keyword evidence="5" id="KW-1185">Reference proteome</keyword>
<evidence type="ECO:0000313" key="5">
    <source>
        <dbReference type="Proteomes" id="UP000320338"/>
    </source>
</evidence>
<dbReference type="GO" id="GO:0006465">
    <property type="term" value="P:signal peptide processing"/>
    <property type="evidence" value="ECO:0007669"/>
    <property type="project" value="TreeGrafter"/>
</dbReference>
<feature type="transmembrane region" description="Helical" evidence="2">
    <location>
        <begin position="37"/>
        <end position="57"/>
    </location>
</feature>
<dbReference type="GO" id="GO:0004190">
    <property type="term" value="F:aspartic-type endopeptidase activity"/>
    <property type="evidence" value="ECO:0007669"/>
    <property type="project" value="InterPro"/>
</dbReference>
<organism evidence="4 5">
    <name type="scientific">Pseudonocardia hydrocarbonoxydans</name>
    <dbReference type="NCBI Taxonomy" id="76726"/>
    <lineage>
        <taxon>Bacteria</taxon>
        <taxon>Bacillati</taxon>
        <taxon>Actinomycetota</taxon>
        <taxon>Actinomycetes</taxon>
        <taxon>Pseudonocardiales</taxon>
        <taxon>Pseudonocardiaceae</taxon>
        <taxon>Pseudonocardia</taxon>
    </lineage>
</organism>
<keyword evidence="2" id="KW-0472">Membrane</keyword>
<feature type="transmembrane region" description="Helical" evidence="2">
    <location>
        <begin position="92"/>
        <end position="111"/>
    </location>
</feature>
<feature type="transmembrane region" description="Helical" evidence="2">
    <location>
        <begin position="191"/>
        <end position="210"/>
    </location>
</feature>